<keyword evidence="1" id="KW-0472">Membrane</keyword>
<protein>
    <submittedName>
        <fullName evidence="2">Uncharacterized protein</fullName>
    </submittedName>
</protein>
<organism evidence="2 3">
    <name type="scientific">Ligilactobacillus salivarius</name>
    <dbReference type="NCBI Taxonomy" id="1624"/>
    <lineage>
        <taxon>Bacteria</taxon>
        <taxon>Bacillati</taxon>
        <taxon>Bacillota</taxon>
        <taxon>Bacilli</taxon>
        <taxon>Lactobacillales</taxon>
        <taxon>Lactobacillaceae</taxon>
        <taxon>Ligilactobacillus</taxon>
    </lineage>
</organism>
<dbReference type="AlphaFoldDB" id="A0A6A8LYE3"/>
<dbReference type="EMBL" id="WKKZ01001424">
    <property type="protein sequence ID" value="MSE06849.1"/>
    <property type="molecule type" value="Genomic_DNA"/>
</dbReference>
<evidence type="ECO:0000256" key="1">
    <source>
        <dbReference type="SAM" id="Phobius"/>
    </source>
</evidence>
<evidence type="ECO:0000313" key="2">
    <source>
        <dbReference type="EMBL" id="MSE06849.1"/>
    </source>
</evidence>
<reference evidence="2 3" key="1">
    <citation type="submission" date="2019-11" db="EMBL/GenBank/DDBJ databases">
        <title>Draft Genome Sequence of Plant Growth-Promoting Rhizosphere-Associated Bacteria.</title>
        <authorList>
            <person name="Vasilyev I.Y."/>
            <person name="Radchenko V."/>
            <person name="Ilnitskaya E.V."/>
        </authorList>
    </citation>
    <scope>NUCLEOTIDE SEQUENCE [LARGE SCALE GENOMIC DNA]</scope>
    <source>
        <strain evidence="2 3">VRA_1sq_f</strain>
    </source>
</reference>
<proteinExistence type="predicted"/>
<dbReference type="Proteomes" id="UP000437575">
    <property type="component" value="Unassembled WGS sequence"/>
</dbReference>
<gene>
    <name evidence="2" type="ORF">GKC34_14310</name>
</gene>
<evidence type="ECO:0000313" key="3">
    <source>
        <dbReference type="Proteomes" id="UP000437575"/>
    </source>
</evidence>
<name>A0A6A8LYE3_9LACO</name>
<keyword evidence="1" id="KW-0812">Transmembrane</keyword>
<comment type="caution">
    <text evidence="2">The sequence shown here is derived from an EMBL/GenBank/DDBJ whole genome shotgun (WGS) entry which is preliminary data.</text>
</comment>
<sequence length="52" mass="5746">MNNNENKMGNDYGIPRDIYAHAKYLGVLLVDILIVLGTPLVTFVIGTNIFPP</sequence>
<feature type="non-terminal residue" evidence="2">
    <location>
        <position position="52"/>
    </location>
</feature>
<accession>A0A6A8LYE3</accession>
<feature type="transmembrane region" description="Helical" evidence="1">
    <location>
        <begin position="24"/>
        <end position="50"/>
    </location>
</feature>
<keyword evidence="1" id="KW-1133">Transmembrane helix</keyword>